<proteinExistence type="inferred from homology"/>
<keyword evidence="1" id="KW-0678">Repressor</keyword>
<evidence type="ECO:0000256" key="7">
    <source>
        <dbReference type="SAM" id="MobiDB-lite"/>
    </source>
</evidence>
<dbReference type="GO" id="GO:0008270">
    <property type="term" value="F:zinc ion binding"/>
    <property type="evidence" value="ECO:0007669"/>
    <property type="project" value="InterPro"/>
</dbReference>
<keyword evidence="6" id="KW-0804">Transcription</keyword>
<reference evidence="9" key="1">
    <citation type="submission" date="2018-06" db="EMBL/GenBank/DDBJ databases">
        <authorList>
            <person name="Zhirakovskaya E."/>
        </authorList>
    </citation>
    <scope>NUCLEOTIDE SEQUENCE</scope>
</reference>
<keyword evidence="5" id="KW-0238">DNA-binding</keyword>
<dbReference type="InterPro" id="IPR003796">
    <property type="entry name" value="RNR_NrdR-like"/>
</dbReference>
<evidence type="ECO:0000256" key="2">
    <source>
        <dbReference type="ARBA" id="ARBA00022741"/>
    </source>
</evidence>
<accession>A0A3B0ZSC3</accession>
<evidence type="ECO:0000256" key="5">
    <source>
        <dbReference type="ARBA" id="ARBA00023125"/>
    </source>
</evidence>
<keyword evidence="3" id="KW-0067">ATP-binding</keyword>
<evidence type="ECO:0000256" key="3">
    <source>
        <dbReference type="ARBA" id="ARBA00022840"/>
    </source>
</evidence>
<dbReference type="EMBL" id="UOFQ01000178">
    <property type="protein sequence ID" value="VAW90247.1"/>
    <property type="molecule type" value="Genomic_DNA"/>
</dbReference>
<dbReference type="GO" id="GO:0045892">
    <property type="term" value="P:negative regulation of DNA-templated transcription"/>
    <property type="evidence" value="ECO:0007669"/>
    <property type="project" value="InterPro"/>
</dbReference>
<evidence type="ECO:0000259" key="8">
    <source>
        <dbReference type="PROSITE" id="PS51161"/>
    </source>
</evidence>
<dbReference type="InterPro" id="IPR005144">
    <property type="entry name" value="ATP-cone_dom"/>
</dbReference>
<evidence type="ECO:0000256" key="4">
    <source>
        <dbReference type="ARBA" id="ARBA00023015"/>
    </source>
</evidence>
<dbReference type="PANTHER" id="PTHR30455">
    <property type="entry name" value="TRANSCRIPTIONAL REPRESSOR NRDR"/>
    <property type="match status" value="1"/>
</dbReference>
<dbReference type="GO" id="GO:0003677">
    <property type="term" value="F:DNA binding"/>
    <property type="evidence" value="ECO:0007669"/>
    <property type="project" value="UniProtKB-KW"/>
</dbReference>
<keyword evidence="4" id="KW-0805">Transcription regulation</keyword>
<protein>
    <submittedName>
        <fullName evidence="9">Ribonucleotide reductase transcriptional regulator NrdR</fullName>
    </submittedName>
</protein>
<dbReference type="HAMAP" id="MF_00440">
    <property type="entry name" value="NrdR"/>
    <property type="match status" value="1"/>
</dbReference>
<evidence type="ECO:0000313" key="9">
    <source>
        <dbReference type="EMBL" id="VAW90247.1"/>
    </source>
</evidence>
<dbReference type="Pfam" id="PF22811">
    <property type="entry name" value="Zn_ribbon_NrdR"/>
    <property type="match status" value="1"/>
</dbReference>
<dbReference type="AlphaFoldDB" id="A0A3B0ZSC3"/>
<dbReference type="Pfam" id="PF03477">
    <property type="entry name" value="ATP-cone"/>
    <property type="match status" value="1"/>
</dbReference>
<evidence type="ECO:0000256" key="1">
    <source>
        <dbReference type="ARBA" id="ARBA00022491"/>
    </source>
</evidence>
<sequence length="175" mass="20250">MHCPFCGEADTKVIDSRLASDGDVVRRRRECVTCSERYTTFETAELALPRMVKNDGTREPFNEEKLRAGVLRAMEKRPVNIEDIDTAISRIKHKLRASGERELPSSQLGEWVMAELRDLDEVAYVRFASVYRSFQDVNAFREEIERLQNESSPELKKRQITLLPGEDDKESRDKK</sequence>
<gene>
    <name evidence="9" type="ORF">MNBD_GAMMA17-1670</name>
</gene>
<dbReference type="InterPro" id="IPR055173">
    <property type="entry name" value="NrdR-like_N"/>
</dbReference>
<dbReference type="PROSITE" id="PS51161">
    <property type="entry name" value="ATP_CONE"/>
    <property type="match status" value="1"/>
</dbReference>
<evidence type="ECO:0000256" key="6">
    <source>
        <dbReference type="ARBA" id="ARBA00023163"/>
    </source>
</evidence>
<feature type="region of interest" description="Disordered" evidence="7">
    <location>
        <begin position="148"/>
        <end position="175"/>
    </location>
</feature>
<name>A0A3B0ZSC3_9ZZZZ</name>
<keyword evidence="2" id="KW-0547">Nucleotide-binding</keyword>
<dbReference type="GO" id="GO:0005524">
    <property type="term" value="F:ATP binding"/>
    <property type="evidence" value="ECO:0007669"/>
    <property type="project" value="UniProtKB-KW"/>
</dbReference>
<dbReference type="PANTHER" id="PTHR30455:SF2">
    <property type="entry name" value="TRANSCRIPTIONAL REPRESSOR NRDR"/>
    <property type="match status" value="1"/>
</dbReference>
<organism evidence="9">
    <name type="scientific">hydrothermal vent metagenome</name>
    <dbReference type="NCBI Taxonomy" id="652676"/>
    <lineage>
        <taxon>unclassified sequences</taxon>
        <taxon>metagenomes</taxon>
        <taxon>ecological metagenomes</taxon>
    </lineage>
</organism>
<dbReference type="NCBIfam" id="TIGR00244">
    <property type="entry name" value="transcriptional regulator NrdR"/>
    <property type="match status" value="1"/>
</dbReference>
<feature type="compositionally biased region" description="Basic and acidic residues" evidence="7">
    <location>
        <begin position="148"/>
        <end position="157"/>
    </location>
</feature>
<feature type="domain" description="ATP-cone" evidence="8">
    <location>
        <begin position="49"/>
        <end position="139"/>
    </location>
</feature>